<dbReference type="AlphaFoldDB" id="A0A0K2VKT1"/>
<reference evidence="1" key="1">
    <citation type="submission" date="2014-05" db="EMBL/GenBank/DDBJ databases">
        <authorList>
            <person name="Chronopoulou M."/>
        </authorList>
    </citation>
    <scope>NUCLEOTIDE SEQUENCE</scope>
    <source>
        <tissue evidence="1">Whole organism</tissue>
    </source>
</reference>
<protein>
    <submittedName>
        <fullName evidence="1">Uncharacterized protein</fullName>
    </submittedName>
</protein>
<accession>A0A0K2VKT1</accession>
<feature type="non-terminal residue" evidence="1">
    <location>
        <position position="1"/>
    </location>
</feature>
<name>A0A0K2VKT1_LEPSM</name>
<sequence length="47" mass="5313">KNVTRTVSGAIRTSMKIFTENPFSKEDLRLLPVSDTFIPMMEAVLNN</sequence>
<organism evidence="1">
    <name type="scientific">Lepeophtheirus salmonis</name>
    <name type="common">Salmon louse</name>
    <name type="synonym">Caligus salmonis</name>
    <dbReference type="NCBI Taxonomy" id="72036"/>
    <lineage>
        <taxon>Eukaryota</taxon>
        <taxon>Metazoa</taxon>
        <taxon>Ecdysozoa</taxon>
        <taxon>Arthropoda</taxon>
        <taxon>Crustacea</taxon>
        <taxon>Multicrustacea</taxon>
        <taxon>Hexanauplia</taxon>
        <taxon>Copepoda</taxon>
        <taxon>Siphonostomatoida</taxon>
        <taxon>Caligidae</taxon>
        <taxon>Lepeophtheirus</taxon>
    </lineage>
</organism>
<evidence type="ECO:0000313" key="1">
    <source>
        <dbReference type="EMBL" id="CDW51059.1"/>
    </source>
</evidence>
<dbReference type="EMBL" id="HACA01033698">
    <property type="protein sequence ID" value="CDW51059.1"/>
    <property type="molecule type" value="Transcribed_RNA"/>
</dbReference>
<proteinExistence type="predicted"/>